<dbReference type="GeneID" id="101687510"/>
<dbReference type="RefSeq" id="XP_044934413.1">
    <property type="nucleotide sequence ID" value="XM_045078478.1"/>
</dbReference>
<proteinExistence type="predicted"/>
<dbReference type="AlphaFoldDB" id="A0A8U0S1S7"/>
<feature type="compositionally biased region" description="Low complexity" evidence="1">
    <location>
        <begin position="231"/>
        <end position="246"/>
    </location>
</feature>
<gene>
    <name evidence="3" type="primary">LOC101687510</name>
</gene>
<evidence type="ECO:0000313" key="3">
    <source>
        <dbReference type="RefSeq" id="XP_044934413.1"/>
    </source>
</evidence>
<reference evidence="3" key="1">
    <citation type="submission" date="2025-08" db="UniProtKB">
        <authorList>
            <consortium name="RefSeq"/>
        </authorList>
    </citation>
    <scope>IDENTIFICATION</scope>
    <source>
        <tissue evidence="3">Brain</tissue>
    </source>
</reference>
<dbReference type="Proteomes" id="UP000000715">
    <property type="component" value="Unplaced"/>
</dbReference>
<evidence type="ECO:0000256" key="1">
    <source>
        <dbReference type="SAM" id="MobiDB-lite"/>
    </source>
</evidence>
<accession>A0A8U0S1S7</accession>
<name>A0A8U0S1S7_MUSPF</name>
<keyword evidence="2" id="KW-1185">Reference proteome</keyword>
<feature type="region of interest" description="Disordered" evidence="1">
    <location>
        <begin position="87"/>
        <end position="276"/>
    </location>
</feature>
<organism evidence="2 3">
    <name type="scientific">Mustela putorius furo</name>
    <name type="common">European domestic ferret</name>
    <name type="synonym">Mustela furo</name>
    <dbReference type="NCBI Taxonomy" id="9669"/>
    <lineage>
        <taxon>Eukaryota</taxon>
        <taxon>Metazoa</taxon>
        <taxon>Chordata</taxon>
        <taxon>Craniata</taxon>
        <taxon>Vertebrata</taxon>
        <taxon>Euteleostomi</taxon>
        <taxon>Mammalia</taxon>
        <taxon>Eutheria</taxon>
        <taxon>Laurasiatheria</taxon>
        <taxon>Carnivora</taxon>
        <taxon>Caniformia</taxon>
        <taxon>Musteloidea</taxon>
        <taxon>Mustelidae</taxon>
        <taxon>Mustelinae</taxon>
        <taxon>Mustela</taxon>
    </lineage>
</organism>
<sequence>MGRVPFGDDENVLGLDSVTWSRKYLSFPLPYRGESSYSLLPETRCPLFPGHLQLPFSTLLSSCSFSIFSVLASSASGPVNANVLRDSNQAARTPRGCSRPNPPRRTRAHTLGSLRASASENPAARECKVSEGQRGLPAHRQSLPRRRKKTARLEPRLRRRPARAARAPRATEGSRDVPDPLLQHRPRQWAFCAPPPPGPEEDVPASARAWTEAAPQPRQRRGQREKERHSPASAPSPHSTGSSHPPVARIPATMLCRSSSSLMGKPYVEVVTNDSR</sequence>
<protein>
    <submittedName>
        <fullName evidence="3">Uncharacterized protein LOC101687510</fullName>
    </submittedName>
</protein>
<evidence type="ECO:0000313" key="2">
    <source>
        <dbReference type="Proteomes" id="UP000000715"/>
    </source>
</evidence>